<feature type="transmembrane region" description="Helical" evidence="16">
    <location>
        <begin position="514"/>
        <end position="536"/>
    </location>
</feature>
<dbReference type="PANTHER" id="PTHR43185:SF1">
    <property type="entry name" value="FE(2+) TRANSPORTER FEOB"/>
    <property type="match status" value="1"/>
</dbReference>
<dbReference type="NCBIfam" id="TIGR00437">
    <property type="entry name" value="feoB"/>
    <property type="match status" value="1"/>
</dbReference>
<evidence type="ECO:0000313" key="19">
    <source>
        <dbReference type="Proteomes" id="UP001075461"/>
    </source>
</evidence>
<keyword evidence="5" id="KW-0997">Cell inner membrane</keyword>
<dbReference type="Pfam" id="PF17910">
    <property type="entry name" value="FeoB_Cyto"/>
    <property type="match status" value="1"/>
</dbReference>
<keyword evidence="12 16" id="KW-0472">Membrane</keyword>
<evidence type="ECO:0000259" key="17">
    <source>
        <dbReference type="PROSITE" id="PS51711"/>
    </source>
</evidence>
<dbReference type="InterPro" id="IPR006073">
    <property type="entry name" value="GTP-bd"/>
</dbReference>
<feature type="transmembrane region" description="Helical" evidence="16">
    <location>
        <begin position="752"/>
        <end position="774"/>
    </location>
</feature>
<feature type="binding site" evidence="14">
    <location>
        <begin position="55"/>
        <end position="58"/>
    </location>
    <ligand>
        <name>GTP</name>
        <dbReference type="ChEBI" id="CHEBI:37565"/>
        <label>1</label>
    </ligand>
</feature>
<keyword evidence="15" id="KW-0460">Magnesium</keyword>
<evidence type="ECO:0000256" key="5">
    <source>
        <dbReference type="ARBA" id="ARBA00022519"/>
    </source>
</evidence>
<dbReference type="Pfam" id="PF07670">
    <property type="entry name" value="Gate"/>
    <property type="match status" value="2"/>
</dbReference>
<evidence type="ECO:0000256" key="16">
    <source>
        <dbReference type="RuleBase" id="RU362098"/>
    </source>
</evidence>
<dbReference type="GO" id="GO:0015093">
    <property type="term" value="F:ferrous iron transmembrane transporter activity"/>
    <property type="evidence" value="ECO:0007669"/>
    <property type="project" value="UniProtKB-UniRule"/>
</dbReference>
<dbReference type="InterPro" id="IPR005225">
    <property type="entry name" value="Small_GTP-bd"/>
</dbReference>
<feature type="binding site" evidence="15">
    <location>
        <position position="24"/>
    </location>
    <ligand>
        <name>Mg(2+)</name>
        <dbReference type="ChEBI" id="CHEBI:18420"/>
        <label>2</label>
    </ligand>
</feature>
<accession>A0A9Q4PWZ8</accession>
<keyword evidence="11 14" id="KW-0342">GTP-binding</keyword>
<evidence type="ECO:0000256" key="3">
    <source>
        <dbReference type="ARBA" id="ARBA00022475"/>
    </source>
</evidence>
<dbReference type="EMBL" id="JAPXGP010000001">
    <property type="protein sequence ID" value="MCZ6161095.1"/>
    <property type="molecule type" value="Genomic_DNA"/>
</dbReference>
<dbReference type="RefSeq" id="WP_269479574.1">
    <property type="nucleotide sequence ID" value="NZ_JAPXGH010000006.1"/>
</dbReference>
<keyword evidence="10" id="KW-0406">Ion transport</keyword>
<dbReference type="Proteomes" id="UP001075461">
    <property type="component" value="Unassembled WGS sequence"/>
</dbReference>
<evidence type="ECO:0000256" key="14">
    <source>
        <dbReference type="PIRSR" id="PIRSR603373-1"/>
    </source>
</evidence>
<evidence type="ECO:0000256" key="13">
    <source>
        <dbReference type="NCBIfam" id="TIGR00437"/>
    </source>
</evidence>
<evidence type="ECO:0000256" key="6">
    <source>
        <dbReference type="ARBA" id="ARBA00022692"/>
    </source>
</evidence>
<organism evidence="18 19">
    <name type="scientific">Campylobacter ureolyticus</name>
    <dbReference type="NCBI Taxonomy" id="827"/>
    <lineage>
        <taxon>Bacteria</taxon>
        <taxon>Pseudomonadati</taxon>
        <taxon>Campylobacterota</taxon>
        <taxon>Epsilonproteobacteria</taxon>
        <taxon>Campylobacterales</taxon>
        <taxon>Campylobacteraceae</taxon>
        <taxon>Campylobacter</taxon>
    </lineage>
</organism>
<feature type="binding site" evidence="14">
    <location>
        <begin position="144"/>
        <end position="146"/>
    </location>
    <ligand>
        <name>GTP</name>
        <dbReference type="ChEBI" id="CHEBI:37565"/>
        <label>1</label>
    </ligand>
</feature>
<feature type="transmembrane region" description="Helical" evidence="16">
    <location>
        <begin position="718"/>
        <end position="740"/>
    </location>
</feature>
<keyword evidence="2 16" id="KW-0813">Transport</keyword>
<reference evidence="18" key="1">
    <citation type="submission" date="2022-12" db="EMBL/GenBank/DDBJ databases">
        <title>Species Delineation and Comparative Genomics within the Campylobacter ureolyticus Complex.</title>
        <authorList>
            <person name="Maki J."/>
            <person name="Howard M."/>
            <person name="Connelly S."/>
            <person name="Hardy D.J."/>
            <person name="Cameron A."/>
        </authorList>
    </citation>
    <scope>NUCLEOTIDE SEQUENCE</scope>
    <source>
        <strain evidence="18">URMC_786</strain>
    </source>
</reference>
<feature type="transmembrane region" description="Helical" evidence="16">
    <location>
        <begin position="780"/>
        <end position="800"/>
    </location>
</feature>
<dbReference type="CDD" id="cd01879">
    <property type="entry name" value="FeoB"/>
    <property type="match status" value="1"/>
</dbReference>
<feature type="transmembrane region" description="Helical" evidence="16">
    <location>
        <begin position="283"/>
        <end position="302"/>
    </location>
</feature>
<feature type="transmembrane region" description="Helical" evidence="16">
    <location>
        <begin position="458"/>
        <end position="478"/>
    </location>
</feature>
<comment type="caution">
    <text evidence="18">The sequence shown here is derived from an EMBL/GenBank/DDBJ whole genome shotgun (WGS) entry which is preliminary data.</text>
</comment>
<dbReference type="InterPro" id="IPR027417">
    <property type="entry name" value="P-loop_NTPase"/>
</dbReference>
<dbReference type="InterPro" id="IPR011640">
    <property type="entry name" value="Fe2_transport_prot_B_C"/>
</dbReference>
<dbReference type="InterPro" id="IPR003373">
    <property type="entry name" value="Fe2_transport_prot-B"/>
</dbReference>
<dbReference type="InterPro" id="IPR030389">
    <property type="entry name" value="G_FEOB_dom"/>
</dbReference>
<evidence type="ECO:0000256" key="8">
    <source>
        <dbReference type="ARBA" id="ARBA00022989"/>
    </source>
</evidence>
<feature type="transmembrane region" description="Helical" evidence="16">
    <location>
        <begin position="394"/>
        <end position="414"/>
    </location>
</feature>
<dbReference type="Pfam" id="PF02421">
    <property type="entry name" value="FeoB_N"/>
    <property type="match status" value="1"/>
</dbReference>
<feature type="transmembrane region" description="Helical" evidence="16">
    <location>
        <begin position="426"/>
        <end position="452"/>
    </location>
</feature>
<gene>
    <name evidence="18" type="primary">feoB</name>
    <name evidence="18" type="ORF">O6B92_01855</name>
</gene>
<feature type="binding site" evidence="14">
    <location>
        <begin position="34"/>
        <end position="38"/>
    </location>
    <ligand>
        <name>GTP</name>
        <dbReference type="ChEBI" id="CHEBI:37565"/>
        <label>1</label>
    </ligand>
</feature>
<keyword evidence="7 14" id="KW-0547">Nucleotide-binding</keyword>
<comment type="subcellular location">
    <subcellularLocation>
        <location evidence="1 16">Cell inner membrane</location>
        <topology evidence="1 16">Multi-pass membrane protein</topology>
    </subcellularLocation>
</comment>
<comment type="function">
    <text evidence="16">Probable transporter of a GTP-driven Fe(2+) uptake system.</text>
</comment>
<dbReference type="NCBIfam" id="TIGR00231">
    <property type="entry name" value="small_GTP"/>
    <property type="match status" value="1"/>
</dbReference>
<evidence type="ECO:0000256" key="15">
    <source>
        <dbReference type="PIRSR" id="PIRSR603373-2"/>
    </source>
</evidence>
<sequence length="816" mass="91266">MNIKIAVAGQPNCGKSTIFSMLSGIRQHIANYPGVTVDKKSGFFSYKDLDIEMVDLPGTYSFSSYSLEEKVAKRAVIEENPDLIINILDASNLKRNLYLTFQLLEIAKPVMVVLNMADIAQKRGIIIDKDKLSKMLGCPVVLASGTKKIGKDEILETIYNISHKNYKYSEFKLNYEELEPIINEVENAINGEYNASKRWLAIKALENDSVVFDIVRDKNEDFEGFVGLKIDEFQKEHNLNIESFLASFRYDSAQIVFSDTVKQTNEGKITLTEKIDKVVLNRWLSFPILLLIIIAIYELSIVKGYEITNYTWPLLASIKNFVIDITPAADITQTHLISDFALWIVNSMNALLNYLPIFFILFALIAILEDVGYMPRMAFILDRVFRKFGLHGQSTLPLVLGGAFVGGCAVPGLMSTKGIADERARLATIFTVPLMNCLSKVPFYTLLLGAFFPTKMGLMMFYISTITVFTALIFARLLTSTILKTRETAPFVMELPAYHLPTLKGVIGRACERVWVYIKKVCTVVLAVAIVLFALLQFPGIGKEAKEQFLKQEQVALVKFDKKISKTKQYENLKNRKEVSELLNYYDSYRAKKMAGGKNVDEKFKAKNEFFYTIIKPESKDEKTINKELRNLSKARNKILREQKALSIENSLLGMAGRAIEPISKFAGFDWKINVAFLASFAARESAVATVGSIYETGKADSSRPEEMIRVGSGYTPLHAVAIIIFMLLSPPCIAAMVVVKLQSNSWKFMILATLLPFALGLVLAALVFSLGTILGASGLVAMSVYYAVVAGITVILGLFPEKRRNWQGGLKNKNS</sequence>
<evidence type="ECO:0000256" key="11">
    <source>
        <dbReference type="ARBA" id="ARBA00023134"/>
    </source>
</evidence>
<feature type="domain" description="FeoB-type G" evidence="17">
    <location>
        <begin position="2"/>
        <end position="164"/>
    </location>
</feature>
<protein>
    <recommendedName>
        <fullName evidence="13 16">Ferrous iron transport protein B</fullName>
    </recommendedName>
</protein>
<dbReference type="InterPro" id="IPR011642">
    <property type="entry name" value="Gate_dom"/>
</dbReference>
<dbReference type="SUPFAM" id="SSF52540">
    <property type="entry name" value="P-loop containing nucleoside triphosphate hydrolases"/>
    <property type="match status" value="1"/>
</dbReference>
<proteinExistence type="inferred from homology"/>
<keyword evidence="9 16" id="KW-0408">Iron</keyword>
<dbReference type="Gene3D" id="1.10.287.1770">
    <property type="match status" value="1"/>
</dbReference>
<feature type="binding site" evidence="15">
    <location>
        <position position="23"/>
    </location>
    <ligand>
        <name>Mg(2+)</name>
        <dbReference type="ChEBI" id="CHEBI:18420"/>
        <label>2</label>
    </ligand>
</feature>
<evidence type="ECO:0000256" key="4">
    <source>
        <dbReference type="ARBA" id="ARBA00022496"/>
    </source>
</evidence>
<keyword evidence="4 16" id="KW-0410">Iron transport</keyword>
<evidence type="ECO:0000256" key="1">
    <source>
        <dbReference type="ARBA" id="ARBA00004429"/>
    </source>
</evidence>
<feature type="binding site" evidence="14">
    <location>
        <begin position="115"/>
        <end position="118"/>
    </location>
    <ligand>
        <name>GTP</name>
        <dbReference type="ChEBI" id="CHEBI:37565"/>
        <label>1</label>
    </ligand>
</feature>
<feature type="binding site" evidence="14">
    <location>
        <begin position="9"/>
        <end position="16"/>
    </location>
    <ligand>
        <name>GTP</name>
        <dbReference type="ChEBI" id="CHEBI:37565"/>
        <label>1</label>
    </ligand>
</feature>
<dbReference type="Pfam" id="PF07664">
    <property type="entry name" value="FeoB_C"/>
    <property type="match status" value="1"/>
</dbReference>
<dbReference type="GO" id="GO:0005525">
    <property type="term" value="F:GTP binding"/>
    <property type="evidence" value="ECO:0007669"/>
    <property type="project" value="UniProtKB-KW"/>
</dbReference>
<keyword evidence="15" id="KW-0479">Metal-binding</keyword>
<dbReference type="Gene3D" id="3.40.50.300">
    <property type="entry name" value="P-loop containing nucleotide triphosphate hydrolases"/>
    <property type="match status" value="1"/>
</dbReference>
<evidence type="ECO:0000256" key="10">
    <source>
        <dbReference type="ARBA" id="ARBA00023065"/>
    </source>
</evidence>
<dbReference type="InterPro" id="IPR050860">
    <property type="entry name" value="FeoB_GTPase"/>
</dbReference>
<evidence type="ECO:0000256" key="9">
    <source>
        <dbReference type="ARBA" id="ARBA00023004"/>
    </source>
</evidence>
<comment type="similarity">
    <text evidence="16">Belongs to the TRAFAC class TrmE-Era-EngA-EngB-Septin-like GTPase superfamily. FeoB GTPase (TC 9.A.8) family.</text>
</comment>
<evidence type="ECO:0000313" key="18">
    <source>
        <dbReference type="EMBL" id="MCZ6161095.1"/>
    </source>
</evidence>
<dbReference type="FunFam" id="3.40.50.300:FF:000426">
    <property type="entry name" value="Ferrous iron transport protein B"/>
    <property type="match status" value="1"/>
</dbReference>
<keyword evidence="3" id="KW-1003">Cell membrane</keyword>
<evidence type="ECO:0000256" key="2">
    <source>
        <dbReference type="ARBA" id="ARBA00022448"/>
    </source>
</evidence>
<dbReference type="AlphaFoldDB" id="A0A9Q4PWZ8"/>
<keyword evidence="8 16" id="KW-1133">Transmembrane helix</keyword>
<keyword evidence="6 16" id="KW-0812">Transmembrane</keyword>
<dbReference type="PRINTS" id="PR00326">
    <property type="entry name" value="GTP1OBG"/>
</dbReference>
<evidence type="ECO:0000256" key="12">
    <source>
        <dbReference type="ARBA" id="ARBA00023136"/>
    </source>
</evidence>
<feature type="transmembrane region" description="Helical" evidence="16">
    <location>
        <begin position="351"/>
        <end position="374"/>
    </location>
</feature>
<dbReference type="GO" id="GO:0005886">
    <property type="term" value="C:plasma membrane"/>
    <property type="evidence" value="ECO:0007669"/>
    <property type="project" value="UniProtKB-SubCell"/>
</dbReference>
<dbReference type="InterPro" id="IPR041069">
    <property type="entry name" value="FeoB_Cyto"/>
</dbReference>
<dbReference type="GO" id="GO:0046872">
    <property type="term" value="F:metal ion binding"/>
    <property type="evidence" value="ECO:0007669"/>
    <property type="project" value="UniProtKB-KW"/>
</dbReference>
<evidence type="ECO:0000256" key="7">
    <source>
        <dbReference type="ARBA" id="ARBA00022741"/>
    </source>
</evidence>
<name>A0A9Q4PWZ8_9BACT</name>
<dbReference type="PANTHER" id="PTHR43185">
    <property type="entry name" value="FERROUS IRON TRANSPORT PROTEIN B"/>
    <property type="match status" value="1"/>
</dbReference>
<dbReference type="PROSITE" id="PS51711">
    <property type="entry name" value="G_FEOB"/>
    <property type="match status" value="1"/>
</dbReference>